<feature type="region of interest" description="Disordered" evidence="3">
    <location>
        <begin position="807"/>
        <end position="837"/>
    </location>
</feature>
<feature type="transmembrane region" description="Helical" evidence="4">
    <location>
        <begin position="2321"/>
        <end position="2341"/>
    </location>
</feature>
<dbReference type="EMBL" id="CAXAMM010042551">
    <property type="protein sequence ID" value="CAK9105490.1"/>
    <property type="molecule type" value="Genomic_DNA"/>
</dbReference>
<feature type="region of interest" description="Disordered" evidence="3">
    <location>
        <begin position="1186"/>
        <end position="1208"/>
    </location>
</feature>
<dbReference type="SUPFAM" id="SSF53098">
    <property type="entry name" value="Ribonuclease H-like"/>
    <property type="match status" value="1"/>
</dbReference>
<feature type="compositionally biased region" description="Basic and acidic residues" evidence="3">
    <location>
        <begin position="1"/>
        <end position="13"/>
    </location>
</feature>
<feature type="region of interest" description="Disordered" evidence="3">
    <location>
        <begin position="285"/>
        <end position="310"/>
    </location>
</feature>
<keyword evidence="2" id="KW-0175">Coiled coil</keyword>
<keyword evidence="1" id="KW-0863">Zinc-finger</keyword>
<feature type="coiled-coil region" evidence="2">
    <location>
        <begin position="713"/>
        <end position="740"/>
    </location>
</feature>
<name>A0ABP0RZG9_9DINO</name>
<feature type="region of interest" description="Disordered" evidence="3">
    <location>
        <begin position="1595"/>
        <end position="1751"/>
    </location>
</feature>
<dbReference type="InterPro" id="IPR036397">
    <property type="entry name" value="RNaseH_sf"/>
</dbReference>
<feature type="domain" description="CCHC-type" evidence="5">
    <location>
        <begin position="270"/>
        <end position="284"/>
    </location>
</feature>
<keyword evidence="1" id="KW-0862">Zinc</keyword>
<evidence type="ECO:0000256" key="4">
    <source>
        <dbReference type="SAM" id="Phobius"/>
    </source>
</evidence>
<feature type="compositionally biased region" description="Basic and acidic residues" evidence="3">
    <location>
        <begin position="1186"/>
        <end position="1200"/>
    </location>
</feature>
<dbReference type="InterPro" id="IPR001584">
    <property type="entry name" value="Integrase_cat-core"/>
</dbReference>
<keyword evidence="4" id="KW-0472">Membrane</keyword>
<dbReference type="Proteomes" id="UP001642464">
    <property type="component" value="Unassembled WGS sequence"/>
</dbReference>
<evidence type="ECO:0000313" key="8">
    <source>
        <dbReference type="Proteomes" id="UP001642464"/>
    </source>
</evidence>
<dbReference type="Gene3D" id="3.30.420.10">
    <property type="entry name" value="Ribonuclease H-like superfamily/Ribonuclease H"/>
    <property type="match status" value="1"/>
</dbReference>
<feature type="compositionally biased region" description="Low complexity" evidence="3">
    <location>
        <begin position="298"/>
        <end position="310"/>
    </location>
</feature>
<keyword evidence="1" id="KW-0479">Metal-binding</keyword>
<feature type="compositionally biased region" description="Basic and acidic residues" evidence="3">
    <location>
        <begin position="1688"/>
        <end position="1697"/>
    </location>
</feature>
<dbReference type="PROSITE" id="PS50994">
    <property type="entry name" value="INTEGRASE"/>
    <property type="match status" value="1"/>
</dbReference>
<sequence>MDRSASWGAEERGQASFSTSRHGGGGSEFRDRDPPPSYSGEDPETTFQNFERSVKLWEWETDVPKVKRGAKLLRAMTGLAKLAVEDMPFDEIACEEGVSNVLRRLKEFFLPQLEVSLPRAFENAVYGQHRSSKEGFAEYIGRMERAFARLAREGVELPDGAQGYILFRHSGLNEHQEQRLLTWCDGRYDKVSIVKALRKLDKVLKDKDRSKGTYVTEELDGTIQDDENVTDDDQYVYLADGDLDDIYEEKGLQTALASYREAREALKDQRCWKCNAIGHWGRECTHPEKSKMTGGPGSNATSTSSSSAGKSGFFVASHPSSQIEGSHMWLRDFVKSFSKEEGSTMSREVQSEEMYKGAQRESFCGITTKSYEGVVDTAAEGGLVGTLALSRLEAALTQRGLKCKWIPKQSSAKGVGGLARVVGVVWIPIGIAGVNGILECTVVEGEVPLLLPIQLLKQLKVVLNFRDYTFVMSEHQLSIEMHELPSGHVTIEVLQYHPNGFSLPDDVKKTPVHPEDRPHLSAMASIVGRLQQLSAPFSTGPGKSKAKETNPVTRVKKALRGWRMILDKIFTLITFIHLQSVAQEWFPELPSGSQPLHSEQEEETLEDIYARLIVSAKKLAPLKSKENPKVAASNCIHPKESLKGGGNHSSSYITCRMCHCRWENTMRSSEIRNSLKEDKKMLKKGHLSQEGEIGSYEFSQARTMTKVKEHLDRSSLERQVEHMKKEIEEQRIEIRQKSIQSQVLQTALQKMEFEKAKDSEFARMKEVETMIPVKVDKPICGLRLLPVAPERGRSGCDVGGVIQLADTSGAESEIQEPKDKSVRAQEDTGSDRGGQRWRAVKDSTGGWMSTSSLRGRRWLRRHQEVPTNLQKLFKLEEDYEAWDPATGEWLERKGPVKETEESMIRVWATYGDRLAMEEVEGQDKVKSLSRRSRRSLTQDMEKAMRTAVVSEVYSPPRMGPIAEQKGMEAGTAFDQKTGWDLRDPAQARKMWQTLQREDPELVVLCPPCVAFSPMQNINYPQMKQVMVIHLIAEGLHHLQVSMLIAKWQWRRGKRFLFERPRNAKSWDEEEVKEVSRLEGVMMVNCDMCMFGLRVRHGLNKKPTRLMTNCEEIAREMHRECDHSHFHEPLEGGGLTRKAQEYTTEFCEAVMRGLRRALRGNECYMEEDFMEEEGDDDEVEDVLERQLHVPDEVSKEPRPGEDAPNYEPTPHEKQMALKLHRGVGHPQVKELVRLMRAARVRGEIVRWAAKHFKCEACASNPRPKAVRPVSIPRTYQPCKVIGMDLIFIPEIGGGRAFPALSIVDWGTNYQMVEKVEDKTPERIWSMLWNTWIRVFGLPEVLVVDAGKEFSSRLMTLAASCGIVTHQIAARAPWQQGKTEGHGAHYKDLLEKARMEAVVSSEEELKRLMQEVEMVKNRFSNRSGYSPVQRQIGQWPRVCDHSITDELVDTSLMEAAVVDDMERQLEFRRVAQTAFVEHNAREAVKKAFKARSRPPQEFTAGDYVFVYRVPHQRKRKVGGPDYIDRATAKPYWVGPGTVISIEGASLWISVFGELWKAAREQCRLATNVEKQAIEVIMQDCKELVEEYRKRSNRAGYKDLTKEPWPDEEEKPEEEAQGTKRPRNPPEEDGPNDEGERGSRRRVEERGHEEEDARHSEEEGSYTPTEPREREDVQEVPPRPSSRTSDEPEAEAEHEGRREMDEEAQEEREVVRPAGMNPEEIQEHYRRSIAQADRLDDVPPYGQPIRWRSNQRGQARNPYFQEMYMVTPEEEEDDQERRYQLLTDEISPSKKQDYWQFERGGKLLRRYHVRKRKTKFDPSKSKDLPCSLREISLKRRTVKVKEGFIAEEEEEVWTTPTEGPSTIWWKGYTEFEIKESLEEERKPQAEKMIRCWTAERRRPEEVNLKLEDDEAKKEWRKADRAEWDKIVQSGAVKVFDLVDSLKIREDLKRRGKLDRILPSRMLRKYKHAESIYQFGKWVELQKTENGASFNGRRLQQEKDFTVKIDMKKFVEERLKMMILPPDRKKAKDSEITEEERKEVRMICGALNWLSKEGRPDASAAASLCSSKINRMKIEDVLMMNEAVKEIKENSGLEIRIQPLKKMRLAVVTDASFGNHDFHSQAGQMILSHEDGLREGRKVTTNLLWWRSGKLQRVVNSTLAAETQSLSKGLGDLMWVLVLFRELQEEKMVLRDWARNLRHEEILALASSQSDGQLKSCMAIVDAKSLFDYLAKETIGGQDRRTAIEAEEKLLHDRKEERLEGDNTIRDSSLTIWFSEQELDNAAWYLRLVHRIIRDPIFFYPLAGLFVFFLNKPQQHWPYRTVVPFLVWYGLGMQTLCAYLLAAWLGGSLGVACFHLQHHCNSPYRVPDDSSRTHLDAAILGSTRIPLAWPLSVFSFGIEYHHIHHFDIRVPGYRLERCDAEGEAANLWTRVNTVDWLRAVKSLCHSQFQGSSKAFDGLESPRFSSFWPYSALGLQDD</sequence>
<dbReference type="InterPro" id="IPR036875">
    <property type="entry name" value="Znf_CCHC_sf"/>
</dbReference>
<comment type="caution">
    <text evidence="7">The sequence shown here is derived from an EMBL/GenBank/DDBJ whole genome shotgun (WGS) entry which is preliminary data.</text>
</comment>
<dbReference type="InterPro" id="IPR012337">
    <property type="entry name" value="RNaseH-like_sf"/>
</dbReference>
<feature type="compositionally biased region" description="Acidic residues" evidence="3">
    <location>
        <begin position="1603"/>
        <end position="1613"/>
    </location>
</feature>
<dbReference type="InterPro" id="IPR001878">
    <property type="entry name" value="Znf_CCHC"/>
</dbReference>
<evidence type="ECO:0000259" key="5">
    <source>
        <dbReference type="PROSITE" id="PS50158"/>
    </source>
</evidence>
<dbReference type="SUPFAM" id="SSF57756">
    <property type="entry name" value="Retrovirus zinc finger-like domains"/>
    <property type="match status" value="1"/>
</dbReference>
<feature type="compositionally biased region" description="Basic and acidic residues" evidence="3">
    <location>
        <begin position="1631"/>
        <end position="1655"/>
    </location>
</feature>
<keyword evidence="4" id="KW-0812">Transmembrane</keyword>
<evidence type="ECO:0000256" key="2">
    <source>
        <dbReference type="SAM" id="Coils"/>
    </source>
</evidence>
<keyword evidence="4" id="KW-1133">Transmembrane helix</keyword>
<feature type="region of interest" description="Disordered" evidence="3">
    <location>
        <begin position="1"/>
        <end position="45"/>
    </location>
</feature>
<feature type="domain" description="Integrase catalytic" evidence="6">
    <location>
        <begin position="1272"/>
        <end position="1433"/>
    </location>
</feature>
<evidence type="ECO:0000256" key="3">
    <source>
        <dbReference type="SAM" id="MobiDB-lite"/>
    </source>
</evidence>
<keyword evidence="8" id="KW-1185">Reference proteome</keyword>
<feature type="transmembrane region" description="Helical" evidence="4">
    <location>
        <begin position="2293"/>
        <end position="2309"/>
    </location>
</feature>
<gene>
    <name evidence="7" type="ORF">SCF082_LOCUS49164</name>
</gene>
<reference evidence="7 8" key="1">
    <citation type="submission" date="2024-02" db="EMBL/GenBank/DDBJ databases">
        <authorList>
            <person name="Chen Y."/>
            <person name="Shah S."/>
            <person name="Dougan E. K."/>
            <person name="Thang M."/>
            <person name="Chan C."/>
        </authorList>
    </citation>
    <scope>NUCLEOTIDE SEQUENCE [LARGE SCALE GENOMIC DNA]</scope>
</reference>
<feature type="compositionally biased region" description="Basic and acidic residues" evidence="3">
    <location>
        <begin position="815"/>
        <end position="834"/>
    </location>
</feature>
<evidence type="ECO:0000313" key="7">
    <source>
        <dbReference type="EMBL" id="CAK9105490.1"/>
    </source>
</evidence>
<accession>A0ABP0RZG9</accession>
<protein>
    <submittedName>
        <fullName evidence="7">Fatty acid desaturase (Delta(5) acyl-lipid desaturase) (Delta(5) desaturase)</fullName>
    </submittedName>
</protein>
<evidence type="ECO:0000259" key="6">
    <source>
        <dbReference type="PROSITE" id="PS50994"/>
    </source>
</evidence>
<evidence type="ECO:0000256" key="1">
    <source>
        <dbReference type="PROSITE-ProRule" id="PRU00047"/>
    </source>
</evidence>
<proteinExistence type="predicted"/>
<dbReference type="PROSITE" id="PS50158">
    <property type="entry name" value="ZF_CCHC"/>
    <property type="match status" value="1"/>
</dbReference>
<organism evidence="7 8">
    <name type="scientific">Durusdinium trenchii</name>
    <dbReference type="NCBI Taxonomy" id="1381693"/>
    <lineage>
        <taxon>Eukaryota</taxon>
        <taxon>Sar</taxon>
        <taxon>Alveolata</taxon>
        <taxon>Dinophyceae</taxon>
        <taxon>Suessiales</taxon>
        <taxon>Symbiodiniaceae</taxon>
        <taxon>Durusdinium</taxon>
    </lineage>
</organism>